<dbReference type="PANTHER" id="PTHR15854">
    <property type="entry name" value="THAP4 PROTEIN"/>
    <property type="match status" value="1"/>
</dbReference>
<feature type="chain" id="PRO_5002095797" evidence="2">
    <location>
        <begin position="23"/>
        <end position="243"/>
    </location>
</feature>
<dbReference type="Gene3D" id="2.40.128.20">
    <property type="match status" value="1"/>
</dbReference>
<dbReference type="CDD" id="cd07828">
    <property type="entry name" value="lipocalin_heme-bd-THAP4-like"/>
    <property type="match status" value="1"/>
</dbReference>
<dbReference type="OrthoDB" id="58529at2759"/>
<keyword evidence="2" id="KW-0732">Signal</keyword>
<dbReference type="AlphaFoldDB" id="A0A0B2W686"/>
<gene>
    <name evidence="4" type="primary">C28H8.5</name>
    <name evidence="4" type="ORF">Tcan_02756</name>
</gene>
<sequence>MCVSFMFAMDLLFVLLIPLISASQDVIQTCLDQDPNCYAWIAENYTSCTEEGTNAAKYCEKSCQKCGASVLPEYDLRNIPENLQPIAFLVGKWRSEFDGKAFFPTIPKFTYGEEITFRLCNPKMTGLPALNYTAFAWDNNDMSELHSEYGYITVENGTRNVSMNTVMSNGFITIENGYEENNFIQLRMRRIGRLSFSRDLPVRRMLRTWTLLDSTHLEARLFMATMTHSMMEHTSIIYERIYP</sequence>
<name>A0A0B2W686_TOXCA</name>
<evidence type="ECO:0000313" key="5">
    <source>
        <dbReference type="Proteomes" id="UP000031036"/>
    </source>
</evidence>
<evidence type="ECO:0000259" key="3">
    <source>
        <dbReference type="PROSITE" id="PS51670"/>
    </source>
</evidence>
<evidence type="ECO:0000313" key="4">
    <source>
        <dbReference type="EMBL" id="KHN89092.1"/>
    </source>
</evidence>
<accession>A0A0B2W686</accession>
<dbReference type="Proteomes" id="UP000031036">
    <property type="component" value="Unassembled WGS sequence"/>
</dbReference>
<dbReference type="InterPro" id="IPR014878">
    <property type="entry name" value="THAP4-like_heme-bd"/>
</dbReference>
<dbReference type="PROSITE" id="PS51670">
    <property type="entry name" value="SHKT"/>
    <property type="match status" value="1"/>
</dbReference>
<proteinExistence type="predicted"/>
<dbReference type="SUPFAM" id="SSF50814">
    <property type="entry name" value="Lipocalins"/>
    <property type="match status" value="1"/>
</dbReference>
<comment type="caution">
    <text evidence="4">The sequence shown here is derived from an EMBL/GenBank/DDBJ whole genome shotgun (WGS) entry which is preliminary data.</text>
</comment>
<dbReference type="EMBL" id="JPKZ01000060">
    <property type="protein sequence ID" value="KHN89092.1"/>
    <property type="molecule type" value="Genomic_DNA"/>
</dbReference>
<organism evidence="4 5">
    <name type="scientific">Toxocara canis</name>
    <name type="common">Canine roundworm</name>
    <dbReference type="NCBI Taxonomy" id="6265"/>
    <lineage>
        <taxon>Eukaryota</taxon>
        <taxon>Metazoa</taxon>
        <taxon>Ecdysozoa</taxon>
        <taxon>Nematoda</taxon>
        <taxon>Chromadorea</taxon>
        <taxon>Rhabditida</taxon>
        <taxon>Spirurina</taxon>
        <taxon>Ascaridomorpha</taxon>
        <taxon>Ascaridoidea</taxon>
        <taxon>Toxocaridae</taxon>
        <taxon>Toxocara</taxon>
    </lineage>
</organism>
<dbReference type="PANTHER" id="PTHR15854:SF2">
    <property type="entry name" value="MARVEL DOMAIN-CONTAINING PROTEIN-RELATED"/>
    <property type="match status" value="1"/>
</dbReference>
<feature type="signal peptide" evidence="2">
    <location>
        <begin position="1"/>
        <end position="22"/>
    </location>
</feature>
<evidence type="ECO:0000256" key="1">
    <source>
        <dbReference type="PROSITE-ProRule" id="PRU01005"/>
    </source>
</evidence>
<dbReference type="Pfam" id="PF08768">
    <property type="entry name" value="THAP4_heme-bd"/>
    <property type="match status" value="1"/>
</dbReference>
<evidence type="ECO:0000256" key="2">
    <source>
        <dbReference type="SAM" id="SignalP"/>
    </source>
</evidence>
<reference evidence="4 5" key="1">
    <citation type="submission" date="2014-11" db="EMBL/GenBank/DDBJ databases">
        <title>Genetic blueprint of the zoonotic pathogen Toxocara canis.</title>
        <authorList>
            <person name="Zhu X.-Q."/>
            <person name="Korhonen P.K."/>
            <person name="Cai H."/>
            <person name="Young N.D."/>
            <person name="Nejsum P."/>
            <person name="von Samson-Himmelstjerna G."/>
            <person name="Boag P.R."/>
            <person name="Tan P."/>
            <person name="Li Q."/>
            <person name="Min J."/>
            <person name="Yang Y."/>
            <person name="Wang X."/>
            <person name="Fang X."/>
            <person name="Hall R.S."/>
            <person name="Hofmann A."/>
            <person name="Sternberg P.W."/>
            <person name="Jex A.R."/>
            <person name="Gasser R.B."/>
        </authorList>
    </citation>
    <scope>NUCLEOTIDE SEQUENCE [LARGE SCALE GENOMIC DNA]</scope>
    <source>
        <strain evidence="4">PN_DK_2014</strain>
    </source>
</reference>
<dbReference type="OMA" id="AMSNGFM"/>
<dbReference type="InterPro" id="IPR045165">
    <property type="entry name" value="Nitrobindin"/>
</dbReference>
<protein>
    <submittedName>
        <fullName evidence="4">Uncharacterized protein C28H8.5</fullName>
    </submittedName>
</protein>
<feature type="domain" description="ShKT" evidence="3">
    <location>
        <begin position="30"/>
        <end position="66"/>
    </location>
</feature>
<keyword evidence="5" id="KW-1185">Reference proteome</keyword>
<dbReference type="InterPro" id="IPR012674">
    <property type="entry name" value="Calycin"/>
</dbReference>
<dbReference type="InterPro" id="IPR003582">
    <property type="entry name" value="ShKT_dom"/>
</dbReference>
<comment type="caution">
    <text evidence="1">Lacks conserved residue(s) required for the propagation of feature annotation.</text>
</comment>